<dbReference type="EMBL" id="JBEOKT010000006">
    <property type="protein sequence ID" value="MER2997610.1"/>
    <property type="molecule type" value="Genomic_DNA"/>
</dbReference>
<sequence>MLKKISLLLSLIILAACDNDKSEPVTPIPQPTLRQACYCTEMRFDSWSGKGSYKYYYDYFNRLNQINFYTVDKGFDGNDYDRLWRYDKFEYDAKGNIIKVKVYNSFTGDWNVALEANYSSNGLLAEKKEYTLSRPYPYQNSINNIVTYQYSSATQLLSSKTTFRDKDGGTSLLSYHYGADGVLTKNYDSSTRTDTGYRAKIEYTFDDNAHPLAASPAYLKLVGEDFTALPVNVRYPNVLKYEYSDSENGVEPTLYEPISYNATFEYNSAGYPIKETVTYLDGKVDTYTYSYDCK</sequence>
<evidence type="ECO:0000313" key="1">
    <source>
        <dbReference type="EMBL" id="MER2997610.1"/>
    </source>
</evidence>
<gene>
    <name evidence="1" type="ORF">ABS362_08625</name>
</gene>
<proteinExistence type="predicted"/>
<dbReference type="RefSeq" id="WP_350412019.1">
    <property type="nucleotide sequence ID" value="NZ_JBEOKT010000006.1"/>
</dbReference>
<reference evidence="1 2" key="1">
    <citation type="submission" date="2024-06" db="EMBL/GenBank/DDBJ databases">
        <title>Pontibacter populi HYL7-15.</title>
        <authorList>
            <person name="Kim M.K."/>
        </authorList>
    </citation>
    <scope>NUCLEOTIDE SEQUENCE [LARGE SCALE GENOMIC DNA]</scope>
    <source>
        <strain evidence="1 2">HYL7-15</strain>
    </source>
</reference>
<dbReference type="PROSITE" id="PS51257">
    <property type="entry name" value="PROKAR_LIPOPROTEIN"/>
    <property type="match status" value="1"/>
</dbReference>
<accession>A0ABV1RTA3</accession>
<dbReference type="Proteomes" id="UP001476807">
    <property type="component" value="Unassembled WGS sequence"/>
</dbReference>
<comment type="caution">
    <text evidence="1">The sequence shown here is derived from an EMBL/GenBank/DDBJ whole genome shotgun (WGS) entry which is preliminary data.</text>
</comment>
<name>A0ABV1RTA3_9BACT</name>
<evidence type="ECO:0000313" key="2">
    <source>
        <dbReference type="Proteomes" id="UP001476807"/>
    </source>
</evidence>
<protein>
    <recommendedName>
        <fullName evidence="3">DUF4595 domain-containing protein</fullName>
    </recommendedName>
</protein>
<organism evidence="1 2">
    <name type="scientific">Pontibacter populi</name>
    <dbReference type="NCBI Taxonomy" id="890055"/>
    <lineage>
        <taxon>Bacteria</taxon>
        <taxon>Pseudomonadati</taxon>
        <taxon>Bacteroidota</taxon>
        <taxon>Cytophagia</taxon>
        <taxon>Cytophagales</taxon>
        <taxon>Hymenobacteraceae</taxon>
        <taxon>Pontibacter</taxon>
    </lineage>
</organism>
<keyword evidence="2" id="KW-1185">Reference proteome</keyword>
<evidence type="ECO:0008006" key="3">
    <source>
        <dbReference type="Google" id="ProtNLM"/>
    </source>
</evidence>
<dbReference type="Gene3D" id="2.180.10.10">
    <property type="entry name" value="RHS repeat-associated core"/>
    <property type="match status" value="1"/>
</dbReference>